<dbReference type="Gramene" id="CMK206CT">
    <property type="protein sequence ID" value="CMK206CT"/>
    <property type="gene ID" value="CMK206C"/>
</dbReference>
<accession>M1VHW0</accession>
<organism evidence="2 3">
    <name type="scientific">Cyanidioschyzon merolae (strain NIES-3377 / 10D)</name>
    <name type="common">Unicellular red alga</name>
    <dbReference type="NCBI Taxonomy" id="280699"/>
    <lineage>
        <taxon>Eukaryota</taxon>
        <taxon>Rhodophyta</taxon>
        <taxon>Bangiophyceae</taxon>
        <taxon>Cyanidiales</taxon>
        <taxon>Cyanidiaceae</taxon>
        <taxon>Cyanidioschyzon</taxon>
    </lineage>
</organism>
<name>M1VHW0_CYAM1</name>
<gene>
    <name evidence="2" type="ORF">CYME_CMK206C</name>
</gene>
<dbReference type="RefSeq" id="XP_005536604.1">
    <property type="nucleotide sequence ID" value="XM_005536547.1"/>
</dbReference>
<proteinExistence type="predicted"/>
<evidence type="ECO:0000313" key="2">
    <source>
        <dbReference type="EMBL" id="BAM80568.1"/>
    </source>
</evidence>
<sequence>MLTGAQPQPLIANRTPVVRRQRPGRGVSARKRSRDAVTFFEIANGSPTADKVSSHECPVELVTDVCGNSAASEVPHEYVVRIQGLRALEQQQQKLWMLVQALENSLVKLHCRVRDVEGSLAQICSSLSPNSASETATGTSKATDQSDSGSATTLSAEPTQQSVALQTSEEHASTVPESPSGCSPRRFGEVTQQQRANDSAGAGAMCNTPPAQRIYDTHHGTRRFRLVWSRKNWQCSWIRFWGPVTIHTFASSNESAICSQLLFPEALKAPQFLCVCGFYRESNRFWIRTTDGIEGFWANVEPSPNGGFQDPLGKLMLAERAETGHWLHTRVLQMDDDCQVVFYATIRRVWGHPIDTVQLEYDDGRCSPPLAISAIRFQCVAAERLPKRETLQRAAFEEEPYPWNQSRAGVLDRTQALVVQPTPTKTQRPWAEDTRIPRD</sequence>
<keyword evidence="3" id="KW-1185">Reference proteome</keyword>
<dbReference type="Proteomes" id="UP000007014">
    <property type="component" value="Chromosome 11"/>
</dbReference>
<dbReference type="KEGG" id="cme:CYME_CMK206C"/>
<feature type="region of interest" description="Disordered" evidence="1">
    <location>
        <begin position="128"/>
        <end position="204"/>
    </location>
</feature>
<protein>
    <submittedName>
        <fullName evidence="2">Uncharacterized protein</fullName>
    </submittedName>
</protein>
<feature type="region of interest" description="Disordered" evidence="1">
    <location>
        <begin position="417"/>
        <end position="439"/>
    </location>
</feature>
<evidence type="ECO:0000256" key="1">
    <source>
        <dbReference type="SAM" id="MobiDB-lite"/>
    </source>
</evidence>
<feature type="compositionally biased region" description="Polar residues" evidence="1">
    <location>
        <begin position="128"/>
        <end position="167"/>
    </location>
</feature>
<dbReference type="AlphaFoldDB" id="M1VHW0"/>
<feature type="compositionally biased region" description="Basic and acidic residues" evidence="1">
    <location>
        <begin position="430"/>
        <end position="439"/>
    </location>
</feature>
<evidence type="ECO:0000313" key="3">
    <source>
        <dbReference type="Proteomes" id="UP000007014"/>
    </source>
</evidence>
<dbReference type="HOGENOM" id="CLU_624638_0_0_1"/>
<reference evidence="2 3" key="1">
    <citation type="journal article" date="2004" name="Nature">
        <title>Genome sequence of the ultrasmall unicellular red alga Cyanidioschyzon merolae 10D.</title>
        <authorList>
            <person name="Matsuzaki M."/>
            <person name="Misumi O."/>
            <person name="Shin-i T."/>
            <person name="Maruyama S."/>
            <person name="Takahara M."/>
            <person name="Miyagishima S."/>
            <person name="Mori T."/>
            <person name="Nishida K."/>
            <person name="Yagisawa F."/>
            <person name="Nishida K."/>
            <person name="Yoshida Y."/>
            <person name="Nishimura Y."/>
            <person name="Nakao S."/>
            <person name="Kobayashi T."/>
            <person name="Momoyama Y."/>
            <person name="Higashiyama T."/>
            <person name="Minoda A."/>
            <person name="Sano M."/>
            <person name="Nomoto H."/>
            <person name="Oishi K."/>
            <person name="Hayashi H."/>
            <person name="Ohta F."/>
            <person name="Nishizaka S."/>
            <person name="Haga S."/>
            <person name="Miura S."/>
            <person name="Morishita T."/>
            <person name="Kabeya Y."/>
            <person name="Terasawa K."/>
            <person name="Suzuki Y."/>
            <person name="Ishii Y."/>
            <person name="Asakawa S."/>
            <person name="Takano H."/>
            <person name="Ohta N."/>
            <person name="Kuroiwa H."/>
            <person name="Tanaka K."/>
            <person name="Shimizu N."/>
            <person name="Sugano S."/>
            <person name="Sato N."/>
            <person name="Nozaki H."/>
            <person name="Ogasawara N."/>
            <person name="Kohara Y."/>
            <person name="Kuroiwa T."/>
        </authorList>
    </citation>
    <scope>NUCLEOTIDE SEQUENCE [LARGE SCALE GENOMIC DNA]</scope>
    <source>
        <strain evidence="2 3">10D</strain>
    </source>
</reference>
<reference evidence="2 3" key="2">
    <citation type="journal article" date="2007" name="BMC Biol.">
        <title>A 100%-complete sequence reveals unusually simple genomic features in the hot-spring red alga Cyanidioschyzon merolae.</title>
        <authorList>
            <person name="Nozaki H."/>
            <person name="Takano H."/>
            <person name="Misumi O."/>
            <person name="Terasawa K."/>
            <person name="Matsuzaki M."/>
            <person name="Maruyama S."/>
            <person name="Nishida K."/>
            <person name="Yagisawa F."/>
            <person name="Yoshida Y."/>
            <person name="Fujiwara T."/>
            <person name="Takio S."/>
            <person name="Tamura K."/>
            <person name="Chung S.J."/>
            <person name="Nakamura S."/>
            <person name="Kuroiwa H."/>
            <person name="Tanaka K."/>
            <person name="Sato N."/>
            <person name="Kuroiwa T."/>
        </authorList>
    </citation>
    <scope>NUCLEOTIDE SEQUENCE [LARGE SCALE GENOMIC DNA]</scope>
    <source>
        <strain evidence="2 3">10D</strain>
    </source>
</reference>
<dbReference type="GeneID" id="16994323"/>
<dbReference type="EMBL" id="AP006493">
    <property type="protein sequence ID" value="BAM80568.1"/>
    <property type="molecule type" value="Genomic_DNA"/>
</dbReference>